<dbReference type="RefSeq" id="WP_379697292.1">
    <property type="nucleotide sequence ID" value="NZ_JBHSXH010000015.1"/>
</dbReference>
<dbReference type="InterPro" id="IPR023753">
    <property type="entry name" value="FAD/NAD-binding_dom"/>
</dbReference>
<protein>
    <submittedName>
        <fullName evidence="6">FAD-dependent oxidoreductase</fullName>
    </submittedName>
</protein>
<gene>
    <name evidence="6" type="ORF">ACFQEV_14250</name>
</gene>
<evidence type="ECO:0000256" key="2">
    <source>
        <dbReference type="ARBA" id="ARBA00023002"/>
    </source>
</evidence>
<evidence type="ECO:0000256" key="1">
    <source>
        <dbReference type="ARBA" id="ARBA00022630"/>
    </source>
</evidence>
<dbReference type="InterPro" id="IPR003953">
    <property type="entry name" value="FAD-dep_OxRdtase_2_FAD-bd"/>
</dbReference>
<name>A0ABD5U6E5_9EURY</name>
<feature type="compositionally biased region" description="Basic and acidic residues" evidence="3">
    <location>
        <begin position="231"/>
        <end position="276"/>
    </location>
</feature>
<sequence length="276" mass="29771">MDEHADDGTETDVIVVGGGVAGLTAATFAARAGLETLVVTTGESILARNAHLENVPGFPAGVNSRLFLEMLTDQAERNGVEIRRGTVTAVEPADGEGEAEGDDAAEGVRFRVRAEAEGEDVRLGARFVVAASWSDADYLDGLGVEIHDAGSKRYVETDEGGRTNVEGVYAAGRLSETYHQTVVAAGNGAEVGLTLVHDSERAYYHDWVTPEGYFTDRGREVPPGCEEIDAEERARREAESREVMREYFADPHPEPQRTHPSLVKDELGRLDEGADD</sequence>
<dbReference type="InterPro" id="IPR036188">
    <property type="entry name" value="FAD/NAD-bd_sf"/>
</dbReference>
<dbReference type="GO" id="GO:0016491">
    <property type="term" value="F:oxidoreductase activity"/>
    <property type="evidence" value="ECO:0007669"/>
    <property type="project" value="UniProtKB-KW"/>
</dbReference>
<dbReference type="PRINTS" id="PR00368">
    <property type="entry name" value="FADPNR"/>
</dbReference>
<dbReference type="EMBL" id="JBHSXH010000015">
    <property type="protein sequence ID" value="MFC6826142.1"/>
    <property type="molecule type" value="Genomic_DNA"/>
</dbReference>
<dbReference type="PANTHER" id="PTHR48105">
    <property type="entry name" value="THIOREDOXIN REDUCTASE 1-RELATED-RELATED"/>
    <property type="match status" value="1"/>
</dbReference>
<dbReference type="SUPFAM" id="SSF51905">
    <property type="entry name" value="FAD/NAD(P)-binding domain"/>
    <property type="match status" value="1"/>
</dbReference>
<dbReference type="Gene3D" id="3.50.50.60">
    <property type="entry name" value="FAD/NAD(P)-binding domain"/>
    <property type="match status" value="1"/>
</dbReference>
<proteinExistence type="predicted"/>
<evidence type="ECO:0000259" key="4">
    <source>
        <dbReference type="Pfam" id="PF00890"/>
    </source>
</evidence>
<dbReference type="Proteomes" id="UP001596408">
    <property type="component" value="Unassembled WGS sequence"/>
</dbReference>
<accession>A0ABD5U6E5</accession>
<evidence type="ECO:0000256" key="3">
    <source>
        <dbReference type="SAM" id="MobiDB-lite"/>
    </source>
</evidence>
<keyword evidence="1" id="KW-0285">Flavoprotein</keyword>
<feature type="region of interest" description="Disordered" evidence="3">
    <location>
        <begin position="227"/>
        <end position="276"/>
    </location>
</feature>
<dbReference type="Pfam" id="PF00890">
    <property type="entry name" value="FAD_binding_2"/>
    <property type="match status" value="1"/>
</dbReference>
<dbReference type="InterPro" id="IPR050097">
    <property type="entry name" value="Ferredoxin-NADP_redctase_2"/>
</dbReference>
<evidence type="ECO:0000313" key="7">
    <source>
        <dbReference type="Proteomes" id="UP001596408"/>
    </source>
</evidence>
<organism evidence="6 7">
    <name type="scientific">Halopelagius fulvigenes</name>
    <dbReference type="NCBI Taxonomy" id="1198324"/>
    <lineage>
        <taxon>Archaea</taxon>
        <taxon>Methanobacteriati</taxon>
        <taxon>Methanobacteriota</taxon>
        <taxon>Stenosarchaea group</taxon>
        <taxon>Halobacteria</taxon>
        <taxon>Halobacteriales</taxon>
        <taxon>Haloferacaceae</taxon>
    </lineage>
</organism>
<keyword evidence="2" id="KW-0560">Oxidoreductase</keyword>
<feature type="domain" description="FAD/NAD(P)-binding" evidence="5">
    <location>
        <begin position="69"/>
        <end position="187"/>
    </location>
</feature>
<evidence type="ECO:0000313" key="6">
    <source>
        <dbReference type="EMBL" id="MFC6826142.1"/>
    </source>
</evidence>
<keyword evidence="7" id="KW-1185">Reference proteome</keyword>
<comment type="caution">
    <text evidence="6">The sequence shown here is derived from an EMBL/GenBank/DDBJ whole genome shotgun (WGS) entry which is preliminary data.</text>
</comment>
<feature type="domain" description="FAD-dependent oxidoreductase 2 FAD-binding" evidence="4">
    <location>
        <begin position="12"/>
        <end position="44"/>
    </location>
</feature>
<dbReference type="AlphaFoldDB" id="A0ABD5U6E5"/>
<dbReference type="PRINTS" id="PR00469">
    <property type="entry name" value="PNDRDTASEII"/>
</dbReference>
<dbReference type="Pfam" id="PF07992">
    <property type="entry name" value="Pyr_redox_2"/>
    <property type="match status" value="1"/>
</dbReference>
<reference evidence="6 7" key="1">
    <citation type="journal article" date="2019" name="Int. J. Syst. Evol. Microbiol.">
        <title>The Global Catalogue of Microorganisms (GCM) 10K type strain sequencing project: providing services to taxonomists for standard genome sequencing and annotation.</title>
        <authorList>
            <consortium name="The Broad Institute Genomics Platform"/>
            <consortium name="The Broad Institute Genome Sequencing Center for Infectious Disease"/>
            <person name="Wu L."/>
            <person name="Ma J."/>
        </authorList>
    </citation>
    <scope>NUCLEOTIDE SEQUENCE [LARGE SCALE GENOMIC DNA]</scope>
    <source>
        <strain evidence="6 7">YIM 94188</strain>
    </source>
</reference>
<evidence type="ECO:0000259" key="5">
    <source>
        <dbReference type="Pfam" id="PF07992"/>
    </source>
</evidence>